<reference evidence="2 3" key="1">
    <citation type="journal article" date="2021" name="Plant Biotechnol. J.">
        <title>Multi-omics assisted identification of the key and species-specific regulatory components of drought-tolerant mechanisms in Gossypium stocksii.</title>
        <authorList>
            <person name="Yu D."/>
            <person name="Ke L."/>
            <person name="Zhang D."/>
            <person name="Wu Y."/>
            <person name="Sun Y."/>
            <person name="Mei J."/>
            <person name="Sun J."/>
            <person name="Sun Y."/>
        </authorList>
    </citation>
    <scope>NUCLEOTIDE SEQUENCE [LARGE SCALE GENOMIC DNA]</scope>
    <source>
        <strain evidence="3">cv. E1</strain>
        <tissue evidence="2">Leaf</tissue>
    </source>
</reference>
<sequence>MTHRKEWLIVYDMIYGKHTNGFGWDAIRKVVIAASSSHKNAISFKTRILPYFKDLSIIFGKDRAIVKDAQTTNNIIEDLKGEENDNGGIENIEDGIGVEKDGFNGIENVGLLMDFEDNSYSRSPSTSRAKTRRVSGTGKTKTCMNTSGKAGFYRIIEILRCKMVEATKELTKILGTEHLYATLG</sequence>
<dbReference type="PANTHER" id="PTHR46250:SF17">
    <property type="entry name" value="MYB_SANT-LIKE DOMAIN-CONTAINING PROTEIN"/>
    <property type="match status" value="1"/>
</dbReference>
<dbReference type="AlphaFoldDB" id="A0A9D3UCN6"/>
<accession>A0A9D3UCN6</accession>
<gene>
    <name evidence="2" type="ORF">J1N35_039905</name>
</gene>
<dbReference type="OrthoDB" id="618098at2759"/>
<name>A0A9D3UCN6_9ROSI</name>
<dbReference type="PANTHER" id="PTHR46250">
    <property type="entry name" value="MYB/SANT-LIKE DNA-BINDING DOMAIN PROTEIN-RELATED"/>
    <property type="match status" value="1"/>
</dbReference>
<organism evidence="2 3">
    <name type="scientific">Gossypium stocksii</name>
    <dbReference type="NCBI Taxonomy" id="47602"/>
    <lineage>
        <taxon>Eukaryota</taxon>
        <taxon>Viridiplantae</taxon>
        <taxon>Streptophyta</taxon>
        <taxon>Embryophyta</taxon>
        <taxon>Tracheophyta</taxon>
        <taxon>Spermatophyta</taxon>
        <taxon>Magnoliopsida</taxon>
        <taxon>eudicotyledons</taxon>
        <taxon>Gunneridae</taxon>
        <taxon>Pentapetalae</taxon>
        <taxon>rosids</taxon>
        <taxon>malvids</taxon>
        <taxon>Malvales</taxon>
        <taxon>Malvaceae</taxon>
        <taxon>Malvoideae</taxon>
        <taxon>Gossypium</taxon>
    </lineage>
</organism>
<feature type="region of interest" description="Disordered" evidence="1">
    <location>
        <begin position="119"/>
        <end position="140"/>
    </location>
</feature>
<evidence type="ECO:0000313" key="3">
    <source>
        <dbReference type="Proteomes" id="UP000828251"/>
    </source>
</evidence>
<proteinExistence type="predicted"/>
<evidence type="ECO:0000313" key="2">
    <source>
        <dbReference type="EMBL" id="KAH1038162.1"/>
    </source>
</evidence>
<dbReference type="Proteomes" id="UP000828251">
    <property type="component" value="Unassembled WGS sequence"/>
</dbReference>
<keyword evidence="3" id="KW-1185">Reference proteome</keyword>
<feature type="compositionally biased region" description="Polar residues" evidence="1">
    <location>
        <begin position="119"/>
        <end position="128"/>
    </location>
</feature>
<comment type="caution">
    <text evidence="2">The sequence shown here is derived from an EMBL/GenBank/DDBJ whole genome shotgun (WGS) entry which is preliminary data.</text>
</comment>
<dbReference type="EMBL" id="JAIQCV010000012">
    <property type="protein sequence ID" value="KAH1038162.1"/>
    <property type="molecule type" value="Genomic_DNA"/>
</dbReference>
<evidence type="ECO:0000256" key="1">
    <source>
        <dbReference type="SAM" id="MobiDB-lite"/>
    </source>
</evidence>
<protein>
    <recommendedName>
        <fullName evidence="4">Myb/SANT-like domain-containing protein</fullName>
    </recommendedName>
</protein>
<evidence type="ECO:0008006" key="4">
    <source>
        <dbReference type="Google" id="ProtNLM"/>
    </source>
</evidence>